<keyword evidence="1" id="KW-0802">TPR repeat</keyword>
<proteinExistence type="predicted"/>
<feature type="transmembrane region" description="Helical" evidence="2">
    <location>
        <begin position="32"/>
        <end position="50"/>
    </location>
</feature>
<dbReference type="Proteomes" id="UP000295164">
    <property type="component" value="Unassembled WGS sequence"/>
</dbReference>
<dbReference type="PROSITE" id="PS50005">
    <property type="entry name" value="TPR"/>
    <property type="match status" value="1"/>
</dbReference>
<evidence type="ECO:0000259" key="3">
    <source>
        <dbReference type="Pfam" id="PF09976"/>
    </source>
</evidence>
<sequence>MAETKTVTPQTREDHEIVVDRARDFWTRNNRLIMILGLGIILLAGGYLLYKKMFKEPNEVKAAEASFRAEEYFRMDSLQKALNGDGVNPGFAKIADKYSGTKAGELAHYYAGAISLQLGDAAKAAKFLSDFSTDAPQVQARAYKLLGDAYAEQGKNNDALSSYKKAAHHFEQDDANSADYLFTAAYFAQRVLNNSKEATDLYRELKTKYPRTQRGIEADKYLAQLGVYNTEDK</sequence>
<name>A0A4R4E5E1_9BACT</name>
<accession>A0A4R4E5E1</accession>
<evidence type="ECO:0000313" key="4">
    <source>
        <dbReference type="EMBL" id="TCZ73251.1"/>
    </source>
</evidence>
<dbReference type="AlphaFoldDB" id="A0A4R4E5E1"/>
<feature type="repeat" description="TPR" evidence="1">
    <location>
        <begin position="140"/>
        <end position="173"/>
    </location>
</feature>
<evidence type="ECO:0000256" key="2">
    <source>
        <dbReference type="SAM" id="Phobius"/>
    </source>
</evidence>
<dbReference type="InterPro" id="IPR019734">
    <property type="entry name" value="TPR_rpt"/>
</dbReference>
<dbReference type="SUPFAM" id="SSF48452">
    <property type="entry name" value="TPR-like"/>
    <property type="match status" value="1"/>
</dbReference>
<keyword evidence="5" id="KW-1185">Reference proteome</keyword>
<comment type="caution">
    <text evidence="4">The sequence shown here is derived from an EMBL/GenBank/DDBJ whole genome shotgun (WGS) entry which is preliminary data.</text>
</comment>
<protein>
    <recommendedName>
        <fullName evidence="3">Ancillary SecYEG translocon subunit/Cell division coordinator CpoB TPR domain-containing protein</fullName>
    </recommendedName>
</protein>
<dbReference type="InterPro" id="IPR011990">
    <property type="entry name" value="TPR-like_helical_dom_sf"/>
</dbReference>
<dbReference type="EMBL" id="SKFH01000007">
    <property type="protein sequence ID" value="TCZ73251.1"/>
    <property type="molecule type" value="Genomic_DNA"/>
</dbReference>
<dbReference type="RefSeq" id="WP_131851270.1">
    <property type="nucleotide sequence ID" value="NZ_SKFH01000007.1"/>
</dbReference>
<keyword evidence="2" id="KW-0472">Membrane</keyword>
<feature type="domain" description="Ancillary SecYEG translocon subunit/Cell division coordinator CpoB TPR" evidence="3">
    <location>
        <begin position="23"/>
        <end position="133"/>
    </location>
</feature>
<dbReference type="Pfam" id="PF09976">
    <property type="entry name" value="TPR_21"/>
    <property type="match status" value="1"/>
</dbReference>
<dbReference type="Gene3D" id="1.25.40.10">
    <property type="entry name" value="Tetratricopeptide repeat domain"/>
    <property type="match status" value="2"/>
</dbReference>
<evidence type="ECO:0000313" key="5">
    <source>
        <dbReference type="Proteomes" id="UP000295164"/>
    </source>
</evidence>
<keyword evidence="2" id="KW-0812">Transmembrane</keyword>
<dbReference type="InterPro" id="IPR018704">
    <property type="entry name" value="SecYEG/CpoB_TPR"/>
</dbReference>
<reference evidence="4 5" key="1">
    <citation type="submission" date="2019-03" db="EMBL/GenBank/DDBJ databases">
        <authorList>
            <person name="Kim M.K.M."/>
        </authorList>
    </citation>
    <scope>NUCLEOTIDE SEQUENCE [LARGE SCALE GENOMIC DNA]</scope>
    <source>
        <strain evidence="4 5">17J68-15</strain>
    </source>
</reference>
<gene>
    <name evidence="4" type="ORF">E0486_06135</name>
</gene>
<dbReference type="OrthoDB" id="9808622at2"/>
<keyword evidence="2" id="KW-1133">Transmembrane helix</keyword>
<evidence type="ECO:0000256" key="1">
    <source>
        <dbReference type="PROSITE-ProRule" id="PRU00339"/>
    </source>
</evidence>
<organism evidence="4 5">
    <name type="scientific">Flaviaesturariibacter aridisoli</name>
    <dbReference type="NCBI Taxonomy" id="2545761"/>
    <lineage>
        <taxon>Bacteria</taxon>
        <taxon>Pseudomonadati</taxon>
        <taxon>Bacteroidota</taxon>
        <taxon>Chitinophagia</taxon>
        <taxon>Chitinophagales</taxon>
        <taxon>Chitinophagaceae</taxon>
        <taxon>Flaviaestuariibacter</taxon>
    </lineage>
</organism>